<comment type="caution">
    <text evidence="2">The sequence shown here is derived from an EMBL/GenBank/DDBJ whole genome shotgun (WGS) entry which is preliminary data.</text>
</comment>
<evidence type="ECO:0000256" key="1">
    <source>
        <dbReference type="SAM" id="Coils"/>
    </source>
</evidence>
<dbReference type="Proteomes" id="UP000287651">
    <property type="component" value="Unassembled WGS sequence"/>
</dbReference>
<sequence>MKSCHDFDSTVVASLVVIWEHYSIPDKYVLNAPLPGQHPYDPYPNEFNKPEFPSAKGKEPIELTKESTTATAQWLKLMRKLCHTPIPDKDEGYLALRMTDLPSLDPDAPMAPHWSMLKDWSKVWLDRASLTEYERGILLPHLASDLYALSSEVISVMDNKMAGIRKKIEELKVGSEPEVIMAAEQCITDFQAKARQLSSELEEATRQQEASEMELNESCFLLGDA</sequence>
<dbReference type="AlphaFoldDB" id="A0A426YA85"/>
<organism evidence="2 3">
    <name type="scientific">Ensete ventricosum</name>
    <name type="common">Abyssinian banana</name>
    <name type="synonym">Musa ensete</name>
    <dbReference type="NCBI Taxonomy" id="4639"/>
    <lineage>
        <taxon>Eukaryota</taxon>
        <taxon>Viridiplantae</taxon>
        <taxon>Streptophyta</taxon>
        <taxon>Embryophyta</taxon>
        <taxon>Tracheophyta</taxon>
        <taxon>Spermatophyta</taxon>
        <taxon>Magnoliopsida</taxon>
        <taxon>Liliopsida</taxon>
        <taxon>Zingiberales</taxon>
        <taxon>Musaceae</taxon>
        <taxon>Ensete</taxon>
    </lineage>
</organism>
<dbReference type="EMBL" id="AMZH03013799">
    <property type="protein sequence ID" value="RRT48672.1"/>
    <property type="molecule type" value="Genomic_DNA"/>
</dbReference>
<accession>A0A426YA85</accession>
<evidence type="ECO:0000313" key="3">
    <source>
        <dbReference type="Proteomes" id="UP000287651"/>
    </source>
</evidence>
<protein>
    <submittedName>
        <fullName evidence="2">Uncharacterized protein</fullName>
    </submittedName>
</protein>
<keyword evidence="1" id="KW-0175">Coiled coil</keyword>
<proteinExistence type="predicted"/>
<evidence type="ECO:0000313" key="2">
    <source>
        <dbReference type="EMBL" id="RRT48672.1"/>
    </source>
</evidence>
<reference evidence="2 3" key="1">
    <citation type="journal article" date="2014" name="Agronomy (Basel)">
        <title>A Draft Genome Sequence for Ensete ventricosum, the Drought-Tolerant Tree Against Hunger.</title>
        <authorList>
            <person name="Harrison J."/>
            <person name="Moore K.A."/>
            <person name="Paszkiewicz K."/>
            <person name="Jones T."/>
            <person name="Grant M."/>
            <person name="Ambacheew D."/>
            <person name="Muzemil S."/>
            <person name="Studholme D.J."/>
        </authorList>
    </citation>
    <scope>NUCLEOTIDE SEQUENCE [LARGE SCALE GENOMIC DNA]</scope>
</reference>
<name>A0A426YA85_ENSVE</name>
<gene>
    <name evidence="2" type="ORF">B296_00032588</name>
</gene>
<feature type="coiled-coil region" evidence="1">
    <location>
        <begin position="187"/>
        <end position="214"/>
    </location>
</feature>